<name>A0A7N9IHB2_MACFA</name>
<feature type="region of interest" description="Disordered" evidence="1">
    <location>
        <begin position="161"/>
        <end position="217"/>
    </location>
</feature>
<dbReference type="Proteomes" id="UP000233100">
    <property type="component" value="Chromosome 19"/>
</dbReference>
<organism evidence="2 3">
    <name type="scientific">Macaca fascicularis</name>
    <name type="common">Crab-eating macaque</name>
    <name type="synonym">Cynomolgus monkey</name>
    <dbReference type="NCBI Taxonomy" id="9541"/>
    <lineage>
        <taxon>Eukaryota</taxon>
        <taxon>Metazoa</taxon>
        <taxon>Chordata</taxon>
        <taxon>Craniata</taxon>
        <taxon>Vertebrata</taxon>
        <taxon>Euteleostomi</taxon>
        <taxon>Mammalia</taxon>
        <taxon>Eutheria</taxon>
        <taxon>Euarchontoglires</taxon>
        <taxon>Primates</taxon>
        <taxon>Haplorrhini</taxon>
        <taxon>Catarrhini</taxon>
        <taxon>Cercopithecidae</taxon>
        <taxon>Cercopithecinae</taxon>
        <taxon>Macaca</taxon>
    </lineage>
</organism>
<feature type="compositionally biased region" description="Low complexity" evidence="1">
    <location>
        <begin position="111"/>
        <end position="126"/>
    </location>
</feature>
<feature type="region of interest" description="Disordered" evidence="1">
    <location>
        <begin position="109"/>
        <end position="149"/>
    </location>
</feature>
<keyword evidence="3" id="KW-1185">Reference proteome</keyword>
<sequence length="322" mass="33818">MESHCDAQAGVWWHDLSSLQPLFPRSSDSPASTSRVAGTIAGGWRRWWTTWPTRRSTASASRPWRAASGLGAAAGAARPSAAWRGRADQGVPQEGQAAHLLPLQRHPGVWQHRAQQAQVPQPAHHSPGGGHAGAAAGDAAGQEPLDDQDSQEVLRGVGRLRHGAPGVDQPHRGVCGGNCGPRAARPARSTRAPGSPTRPRTSACAARRRASPPSRGATTAASAASWFALSARSALLAPAPVPQACARLQPLLPSWLPSSGRRRRRSRAGSPGQPAHLTRPICGASSGDDDDSDEDKEGSRDGDWPSRVEFYGSGVAWSAFHS</sequence>
<feature type="region of interest" description="Disordered" evidence="1">
    <location>
        <begin position="253"/>
        <end position="307"/>
    </location>
</feature>
<feature type="compositionally biased region" description="Acidic residues" evidence="1">
    <location>
        <begin position="287"/>
        <end position="296"/>
    </location>
</feature>
<proteinExistence type="predicted"/>
<evidence type="ECO:0000313" key="2">
    <source>
        <dbReference type="Ensembl" id="ENSMFAP00000063463.1"/>
    </source>
</evidence>
<dbReference type="AlphaFoldDB" id="A0A7N9IHB2"/>
<reference evidence="2" key="2">
    <citation type="submission" date="2025-08" db="UniProtKB">
        <authorList>
            <consortium name="Ensembl"/>
        </authorList>
    </citation>
    <scope>IDENTIFICATION</scope>
</reference>
<protein>
    <submittedName>
        <fullName evidence="2">Uncharacterized protein</fullName>
    </submittedName>
</protein>
<accession>A0A7N9IHB2</accession>
<reference evidence="2 3" key="1">
    <citation type="submission" date="2013-03" db="EMBL/GenBank/DDBJ databases">
        <authorList>
            <person name="Warren W."/>
            <person name="Wilson R.K."/>
        </authorList>
    </citation>
    <scope>NUCLEOTIDE SEQUENCE</scope>
</reference>
<dbReference type="Ensembl" id="ENSMFAT00000095045.1">
    <property type="protein sequence ID" value="ENSMFAP00000063463.1"/>
    <property type="gene ID" value="ENSMFAG00000056289.1"/>
</dbReference>
<evidence type="ECO:0000256" key="1">
    <source>
        <dbReference type="SAM" id="MobiDB-lite"/>
    </source>
</evidence>
<reference evidence="2" key="3">
    <citation type="submission" date="2025-09" db="UniProtKB">
        <authorList>
            <consortium name="Ensembl"/>
        </authorList>
    </citation>
    <scope>IDENTIFICATION</scope>
</reference>
<evidence type="ECO:0000313" key="3">
    <source>
        <dbReference type="Proteomes" id="UP000233100"/>
    </source>
</evidence>
<feature type="compositionally biased region" description="Basic and acidic residues" evidence="1">
    <location>
        <begin position="297"/>
        <end position="306"/>
    </location>
</feature>
<feature type="compositionally biased region" description="Low complexity" evidence="1">
    <location>
        <begin position="180"/>
        <end position="217"/>
    </location>
</feature>
<feature type="region of interest" description="Disordered" evidence="1">
    <location>
        <begin position="70"/>
        <end position="91"/>
    </location>
</feature>
<feature type="compositionally biased region" description="Low complexity" evidence="1">
    <location>
        <begin position="70"/>
        <end position="84"/>
    </location>
</feature>